<dbReference type="Pfam" id="PF07859">
    <property type="entry name" value="Abhydrolase_3"/>
    <property type="match status" value="1"/>
</dbReference>
<dbReference type="PANTHER" id="PTHR48081">
    <property type="entry name" value="AB HYDROLASE SUPERFAMILY PROTEIN C4A8.06C"/>
    <property type="match status" value="1"/>
</dbReference>
<evidence type="ECO:0000259" key="4">
    <source>
        <dbReference type="Pfam" id="PF07859"/>
    </source>
</evidence>
<proteinExistence type="inferred from homology"/>
<accession>A0A6J6DAM6</accession>
<name>A0A6J6DAM6_9ZZZZ</name>
<dbReference type="InterPro" id="IPR029058">
    <property type="entry name" value="AB_hydrolase_fold"/>
</dbReference>
<sequence>MASIGDPPIGSGTPEEARAVRKARQRPPSEDVHHIRDLDAGGVAARLYRPNDRDGLGLLVYFHGGGWVIGDLESHDNVCRALANGSGHAVLSIDYRLAPEYPFPAGLEDCIRGLRWAHANAESLGCRSDRLAIGGDSAGANLAAVVANLDVVPLVHQLLVYPVTDCTRSRPSYDENAEGYFLTKDAMGWFIDHYLSGGHGSPTDPRVSPLYASDTALASGPPALVITAEFDPLRDEGDEYAARLAATGVPTSHVRFGGMFHGFFSLADFVDDGAAANALAAAALRKAFGR</sequence>
<dbReference type="GO" id="GO:0016787">
    <property type="term" value="F:hydrolase activity"/>
    <property type="evidence" value="ECO:0007669"/>
    <property type="project" value="UniProtKB-KW"/>
</dbReference>
<dbReference type="InterPro" id="IPR002168">
    <property type="entry name" value="Lipase_GDXG_HIS_AS"/>
</dbReference>
<dbReference type="PROSITE" id="PS01173">
    <property type="entry name" value="LIPASE_GDXG_HIS"/>
    <property type="match status" value="1"/>
</dbReference>
<dbReference type="InterPro" id="IPR050300">
    <property type="entry name" value="GDXG_lipolytic_enzyme"/>
</dbReference>
<dbReference type="SUPFAM" id="SSF53474">
    <property type="entry name" value="alpha/beta-Hydrolases"/>
    <property type="match status" value="1"/>
</dbReference>
<dbReference type="AlphaFoldDB" id="A0A6J6DAM6"/>
<reference evidence="5" key="1">
    <citation type="submission" date="2020-05" db="EMBL/GenBank/DDBJ databases">
        <authorList>
            <person name="Chiriac C."/>
            <person name="Salcher M."/>
            <person name="Ghai R."/>
            <person name="Kavagutti S V."/>
        </authorList>
    </citation>
    <scope>NUCLEOTIDE SEQUENCE</scope>
</reference>
<gene>
    <name evidence="5" type="ORF">UFOPK1493_01741</name>
</gene>
<organism evidence="5">
    <name type="scientific">freshwater metagenome</name>
    <dbReference type="NCBI Taxonomy" id="449393"/>
    <lineage>
        <taxon>unclassified sequences</taxon>
        <taxon>metagenomes</taxon>
        <taxon>ecological metagenomes</taxon>
    </lineage>
</organism>
<dbReference type="EMBL" id="CAEZSR010000057">
    <property type="protein sequence ID" value="CAB4560354.1"/>
    <property type="molecule type" value="Genomic_DNA"/>
</dbReference>
<evidence type="ECO:0000313" key="5">
    <source>
        <dbReference type="EMBL" id="CAB4560354.1"/>
    </source>
</evidence>
<evidence type="ECO:0000256" key="3">
    <source>
        <dbReference type="SAM" id="MobiDB-lite"/>
    </source>
</evidence>
<feature type="region of interest" description="Disordered" evidence="3">
    <location>
        <begin position="1"/>
        <end position="31"/>
    </location>
</feature>
<protein>
    <submittedName>
        <fullName evidence="5">Unannotated protein</fullName>
    </submittedName>
</protein>
<feature type="domain" description="Alpha/beta hydrolase fold-3" evidence="4">
    <location>
        <begin position="59"/>
        <end position="264"/>
    </location>
</feature>
<dbReference type="Gene3D" id="3.40.50.1820">
    <property type="entry name" value="alpha/beta hydrolase"/>
    <property type="match status" value="1"/>
</dbReference>
<dbReference type="InterPro" id="IPR013094">
    <property type="entry name" value="AB_hydrolase_3"/>
</dbReference>
<dbReference type="PANTHER" id="PTHR48081:SF8">
    <property type="entry name" value="ALPHA_BETA HYDROLASE FOLD-3 DOMAIN-CONTAINING PROTEIN-RELATED"/>
    <property type="match status" value="1"/>
</dbReference>
<comment type="similarity">
    <text evidence="1">Belongs to the 'GDXG' lipolytic enzyme family.</text>
</comment>
<evidence type="ECO:0000256" key="2">
    <source>
        <dbReference type="ARBA" id="ARBA00022801"/>
    </source>
</evidence>
<evidence type="ECO:0000256" key="1">
    <source>
        <dbReference type="ARBA" id="ARBA00010515"/>
    </source>
</evidence>
<keyword evidence="2" id="KW-0378">Hydrolase</keyword>